<feature type="region of interest" description="Disordered" evidence="11">
    <location>
        <begin position="117"/>
        <end position="206"/>
    </location>
</feature>
<evidence type="ECO:0000256" key="8">
    <source>
        <dbReference type="ARBA" id="ARBA00022927"/>
    </source>
</evidence>
<dbReference type="InterPro" id="IPR035803">
    <property type="entry name" value="BAR_Vps5"/>
</dbReference>
<keyword evidence="5" id="KW-0813">Transport</keyword>
<reference evidence="13" key="1">
    <citation type="submission" date="2021-03" db="EMBL/GenBank/DDBJ databases">
        <authorList>
            <person name="Tagirdzhanova G."/>
        </authorList>
    </citation>
    <scope>NUCLEOTIDE SEQUENCE</scope>
</reference>
<dbReference type="GO" id="GO:0005794">
    <property type="term" value="C:Golgi apparatus"/>
    <property type="evidence" value="ECO:0007669"/>
    <property type="project" value="UniProtKB-SubCell"/>
</dbReference>
<dbReference type="AlphaFoldDB" id="A0A8H3J5X9"/>
<dbReference type="EMBL" id="CAJPDT010000142">
    <property type="protein sequence ID" value="CAF9941159.1"/>
    <property type="molecule type" value="Genomic_DNA"/>
</dbReference>
<evidence type="ECO:0000256" key="4">
    <source>
        <dbReference type="ARBA" id="ARBA00010883"/>
    </source>
</evidence>
<dbReference type="SUPFAM" id="SSF103657">
    <property type="entry name" value="BAR/IMD domain-like"/>
    <property type="match status" value="1"/>
</dbReference>
<dbReference type="Pfam" id="PF09325">
    <property type="entry name" value="Vps5"/>
    <property type="match status" value="1"/>
</dbReference>
<feature type="region of interest" description="Disordered" evidence="11">
    <location>
        <begin position="25"/>
        <end position="53"/>
    </location>
</feature>
<evidence type="ECO:0000256" key="9">
    <source>
        <dbReference type="ARBA" id="ARBA00023034"/>
    </source>
</evidence>
<dbReference type="GO" id="GO:0045053">
    <property type="term" value="P:protein retention in Golgi apparatus"/>
    <property type="evidence" value="ECO:0007669"/>
    <property type="project" value="TreeGrafter"/>
</dbReference>
<dbReference type="Gene3D" id="1.20.1270.60">
    <property type="entry name" value="Arfaptin homology (AH) domain/BAR domain"/>
    <property type="match status" value="1"/>
</dbReference>
<feature type="compositionally biased region" description="Polar residues" evidence="11">
    <location>
        <begin position="175"/>
        <end position="188"/>
    </location>
</feature>
<comment type="similarity">
    <text evidence="4">Belongs to the sorting nexin family.</text>
</comment>
<dbReference type="GO" id="GO:0030904">
    <property type="term" value="C:retromer complex"/>
    <property type="evidence" value="ECO:0007669"/>
    <property type="project" value="UniProtKB-ARBA"/>
</dbReference>
<evidence type="ECO:0000256" key="3">
    <source>
        <dbReference type="ARBA" id="ARBA00004555"/>
    </source>
</evidence>
<gene>
    <name evidence="13" type="primary">VPS5</name>
    <name evidence="13" type="ORF">IMSHALPRED_002454</name>
</gene>
<dbReference type="PROSITE" id="PS50195">
    <property type="entry name" value="PX"/>
    <property type="match status" value="1"/>
</dbReference>
<evidence type="ECO:0000256" key="5">
    <source>
        <dbReference type="ARBA" id="ARBA00022448"/>
    </source>
</evidence>
<dbReference type="PANTHER" id="PTHR10555:SF170">
    <property type="entry name" value="FI18122P1"/>
    <property type="match status" value="1"/>
</dbReference>
<feature type="compositionally biased region" description="Polar residues" evidence="11">
    <location>
        <begin position="151"/>
        <end position="160"/>
    </location>
</feature>
<dbReference type="InterPro" id="IPR027267">
    <property type="entry name" value="AH/BAR_dom_sf"/>
</dbReference>
<keyword evidence="6" id="KW-0963">Cytoplasm</keyword>
<evidence type="ECO:0000313" key="14">
    <source>
        <dbReference type="Proteomes" id="UP000664534"/>
    </source>
</evidence>
<feature type="compositionally biased region" description="Polar residues" evidence="11">
    <location>
        <begin position="78"/>
        <end position="98"/>
    </location>
</feature>
<dbReference type="PANTHER" id="PTHR10555">
    <property type="entry name" value="SORTING NEXIN"/>
    <property type="match status" value="1"/>
</dbReference>
<accession>A0A8H3J5X9</accession>
<dbReference type="Pfam" id="PF00787">
    <property type="entry name" value="PX"/>
    <property type="match status" value="1"/>
</dbReference>
<keyword evidence="9" id="KW-0333">Golgi apparatus</keyword>
<comment type="caution">
    <text evidence="13">The sequence shown here is derived from an EMBL/GenBank/DDBJ whole genome shotgun (WGS) entry which is preliminary data.</text>
</comment>
<feature type="domain" description="PX" evidence="12">
    <location>
        <begin position="213"/>
        <end position="329"/>
    </location>
</feature>
<feature type="region of interest" description="Disordered" evidence="11">
    <location>
        <begin position="584"/>
        <end position="643"/>
    </location>
</feature>
<dbReference type="GO" id="GO:0042147">
    <property type="term" value="P:retrograde transport, endosome to Golgi"/>
    <property type="evidence" value="ECO:0007669"/>
    <property type="project" value="TreeGrafter"/>
</dbReference>
<dbReference type="SMART" id="SM00312">
    <property type="entry name" value="PX"/>
    <property type="match status" value="1"/>
</dbReference>
<dbReference type="Proteomes" id="UP000664534">
    <property type="component" value="Unassembled WGS sequence"/>
</dbReference>
<keyword evidence="8" id="KW-0653">Protein transport</keyword>
<dbReference type="SUPFAM" id="SSF64268">
    <property type="entry name" value="PX domain"/>
    <property type="match status" value="1"/>
</dbReference>
<dbReference type="InterPro" id="IPR015404">
    <property type="entry name" value="Vps5_C"/>
</dbReference>
<dbReference type="GO" id="GO:0005829">
    <property type="term" value="C:cytosol"/>
    <property type="evidence" value="ECO:0007669"/>
    <property type="project" value="GOC"/>
</dbReference>
<dbReference type="FunFam" id="1.20.1270.60:FF:000022">
    <property type="entry name" value="Sorting nexin 3 protein"/>
    <property type="match status" value="1"/>
</dbReference>
<dbReference type="CDD" id="cd07627">
    <property type="entry name" value="BAR_Vps5p"/>
    <property type="match status" value="1"/>
</dbReference>
<evidence type="ECO:0000256" key="6">
    <source>
        <dbReference type="ARBA" id="ARBA00022490"/>
    </source>
</evidence>
<evidence type="ECO:0000256" key="1">
    <source>
        <dbReference type="ARBA" id="ARBA00004287"/>
    </source>
</evidence>
<dbReference type="OrthoDB" id="271164at2759"/>
<protein>
    <submittedName>
        <fullName evidence="13">Vacuolar protein sorting-associated protein 5</fullName>
    </submittedName>
</protein>
<dbReference type="InterPro" id="IPR036871">
    <property type="entry name" value="PX_dom_sf"/>
</dbReference>
<proteinExistence type="inferred from homology"/>
<organism evidence="13 14">
    <name type="scientific">Imshaugia aleurites</name>
    <dbReference type="NCBI Taxonomy" id="172621"/>
    <lineage>
        <taxon>Eukaryota</taxon>
        <taxon>Fungi</taxon>
        <taxon>Dikarya</taxon>
        <taxon>Ascomycota</taxon>
        <taxon>Pezizomycotina</taxon>
        <taxon>Lecanoromycetes</taxon>
        <taxon>OSLEUM clade</taxon>
        <taxon>Lecanoromycetidae</taxon>
        <taxon>Lecanorales</taxon>
        <taxon>Lecanorineae</taxon>
        <taxon>Parmeliaceae</taxon>
        <taxon>Imshaugia</taxon>
    </lineage>
</organism>
<dbReference type="InterPro" id="IPR001683">
    <property type="entry name" value="PX_dom"/>
</dbReference>
<evidence type="ECO:0000259" key="12">
    <source>
        <dbReference type="PROSITE" id="PS50195"/>
    </source>
</evidence>
<evidence type="ECO:0000256" key="11">
    <source>
        <dbReference type="SAM" id="MobiDB-lite"/>
    </source>
</evidence>
<dbReference type="GO" id="GO:0015031">
    <property type="term" value="P:protein transport"/>
    <property type="evidence" value="ECO:0007669"/>
    <property type="project" value="UniProtKB-KW"/>
</dbReference>
<evidence type="ECO:0000256" key="2">
    <source>
        <dbReference type="ARBA" id="ARBA00004496"/>
    </source>
</evidence>
<dbReference type="Gene3D" id="3.30.1520.10">
    <property type="entry name" value="Phox-like domain"/>
    <property type="match status" value="1"/>
</dbReference>
<name>A0A8H3J5X9_9LECA</name>
<keyword evidence="10" id="KW-0472">Membrane</keyword>
<feature type="compositionally biased region" description="Basic and acidic residues" evidence="11">
    <location>
        <begin position="602"/>
        <end position="614"/>
    </location>
</feature>
<comment type="subcellular location">
    <subcellularLocation>
        <location evidence="2">Cytoplasm</location>
    </subcellularLocation>
    <subcellularLocation>
        <location evidence="3">Golgi apparatus</location>
    </subcellularLocation>
    <subcellularLocation>
        <location evidence="1">Membrane</location>
        <topology evidence="1">Peripheral membrane protein</topology>
        <orientation evidence="1">Cytoplasmic side</orientation>
    </subcellularLocation>
</comment>
<dbReference type="GO" id="GO:0035091">
    <property type="term" value="F:phosphatidylinositol binding"/>
    <property type="evidence" value="ECO:0007669"/>
    <property type="project" value="InterPro"/>
</dbReference>
<feature type="compositionally biased region" description="Pro residues" evidence="11">
    <location>
        <begin position="590"/>
        <end position="600"/>
    </location>
</feature>
<keyword evidence="14" id="KW-1185">Reference proteome</keyword>
<dbReference type="GO" id="GO:0005768">
    <property type="term" value="C:endosome"/>
    <property type="evidence" value="ECO:0007669"/>
    <property type="project" value="TreeGrafter"/>
</dbReference>
<feature type="region of interest" description="Disordered" evidence="11">
    <location>
        <begin position="77"/>
        <end position="105"/>
    </location>
</feature>
<dbReference type="FunFam" id="3.30.1520.10:FF:000013">
    <property type="entry name" value="Putative Sorting nexin 3"/>
    <property type="match status" value="1"/>
</dbReference>
<keyword evidence="7" id="KW-0597">Phosphoprotein</keyword>
<evidence type="ECO:0000256" key="10">
    <source>
        <dbReference type="ARBA" id="ARBA00023136"/>
    </source>
</evidence>
<sequence>MRRTQVDTLFNFDISSNIPEILLPMDAEDSPWGDVPSRSSSNANLSKAAEGEEEGLSNSPFILVLKLMNFADLETKVRQPQTSSLSAAATPRSPSAKSPRTPRKFGAQATRLEAIDDSLGPLGPLGENSNLSEPDVPPAPPSKEQALPTRNARSTPSSVNRGAIDSADLTDDNRSLTNPRQRYPQQGHSAPGGIENARRPTQPSVSIEQAARPTFDITVGDPHKVGDLTSSHIVYQVRTKTSSKAYKQPEFAVSRRYRDFLWLYNSLHNSNPGVVVPPPPEKQAVGRFDSNFVESRRSALEKMLNKTAAHPILQHDGDLKIFLESDAFNMDVKHREHKEPGLGESKGMLSSLGLGSTTGGKFIEHDDWFHDRRVYLDALENQLKALLKSIDTVVLQRKALAEAAGDFSASLHALSAVELSVSLSTPLEGLSDLQLRIRELYERQAQQDVLTLGITVDEYIRLIASIKTAFAQRQKSFHSWHSAEAELQKRRATQEKVLRSGKTQQDRLNQLQADVGDGEKRSHQARLLFEDMGRLMRGELERFEREKVEDFKSGVETFLEGAIEAQKELIELWETFLMQLDADEDGEPFFKPPAVAPAPLRPNDEQPKSEEQHPAHQSHSSEPTEEGQSEPGAAVIATVEQEE</sequence>
<evidence type="ECO:0000256" key="7">
    <source>
        <dbReference type="ARBA" id="ARBA00022553"/>
    </source>
</evidence>
<evidence type="ECO:0000313" key="13">
    <source>
        <dbReference type="EMBL" id="CAF9941159.1"/>
    </source>
</evidence>